<dbReference type="SUPFAM" id="SSF48013">
    <property type="entry name" value="NusB-like"/>
    <property type="match status" value="1"/>
</dbReference>
<dbReference type="InterPro" id="IPR018314">
    <property type="entry name" value="RsmB/NOL1/NOP2-like_CS"/>
</dbReference>
<comment type="subcellular location">
    <subcellularLocation>
        <location evidence="2">Cytoplasm</location>
    </subcellularLocation>
</comment>
<dbReference type="EC" id="2.1.1.176" evidence="4"/>
<keyword evidence="6" id="KW-0698">rRNA processing</keyword>
<evidence type="ECO:0000256" key="3">
    <source>
        <dbReference type="ARBA" id="ARBA00007494"/>
    </source>
</evidence>
<dbReference type="FunFam" id="1.10.940.10:FF:000006">
    <property type="entry name" value="16S rRNA (Cytosine(967)-C(5))-methyltransferase RsmB"/>
    <property type="match status" value="1"/>
</dbReference>
<dbReference type="InterPro" id="IPR004573">
    <property type="entry name" value="rRNA_ssu_MeTfrase_B"/>
</dbReference>
<evidence type="ECO:0000256" key="4">
    <source>
        <dbReference type="ARBA" id="ARBA00012140"/>
    </source>
</evidence>
<comment type="caution">
    <text evidence="16">The sequence shown here is derived from an EMBL/GenBank/DDBJ whole genome shotgun (WGS) entry which is preliminary data.</text>
</comment>
<dbReference type="GO" id="GO:0006355">
    <property type="term" value="P:regulation of DNA-templated transcription"/>
    <property type="evidence" value="ECO:0007669"/>
    <property type="project" value="InterPro"/>
</dbReference>
<evidence type="ECO:0000256" key="7">
    <source>
        <dbReference type="ARBA" id="ARBA00022603"/>
    </source>
</evidence>
<evidence type="ECO:0000256" key="9">
    <source>
        <dbReference type="ARBA" id="ARBA00022691"/>
    </source>
</evidence>
<dbReference type="NCBIfam" id="TIGR00563">
    <property type="entry name" value="rsmB"/>
    <property type="match status" value="1"/>
</dbReference>
<keyword evidence="9 14" id="KW-0949">S-adenosyl-L-methionine</keyword>
<keyword evidence="5" id="KW-0963">Cytoplasm</keyword>
<proteinExistence type="inferred from homology"/>
<keyword evidence="8 14" id="KW-0808">Transferase</keyword>
<dbReference type="PRINTS" id="PR02008">
    <property type="entry name" value="RCMTFAMILY"/>
</dbReference>
<dbReference type="GO" id="GO:0008649">
    <property type="term" value="F:rRNA methyltransferase activity"/>
    <property type="evidence" value="ECO:0007669"/>
    <property type="project" value="InterPro"/>
</dbReference>
<dbReference type="FunFam" id="3.40.50.150:FF:000022">
    <property type="entry name" value="Ribosomal RNA small subunit methyltransferase B"/>
    <property type="match status" value="1"/>
</dbReference>
<keyword evidence="7 14" id="KW-0489">Methyltransferase</keyword>
<comment type="similarity">
    <text evidence="3 14">Belongs to the class I-like SAM-binding methyltransferase superfamily. RsmB/NOP family.</text>
</comment>
<dbReference type="InterPro" id="IPR001678">
    <property type="entry name" value="MeTrfase_RsmB-F_NOP2_dom"/>
</dbReference>
<feature type="active site" description="Nucleophile" evidence="14">
    <location>
        <position position="391"/>
    </location>
</feature>
<evidence type="ECO:0000256" key="12">
    <source>
        <dbReference type="ARBA" id="ARBA00031088"/>
    </source>
</evidence>
<feature type="binding site" evidence="14">
    <location>
        <begin position="265"/>
        <end position="271"/>
    </location>
    <ligand>
        <name>S-adenosyl-L-methionine</name>
        <dbReference type="ChEBI" id="CHEBI:59789"/>
    </ligand>
</feature>
<evidence type="ECO:0000256" key="14">
    <source>
        <dbReference type="PROSITE-ProRule" id="PRU01023"/>
    </source>
</evidence>
<dbReference type="Pfam" id="PF01189">
    <property type="entry name" value="Methyltr_RsmB-F"/>
    <property type="match status" value="1"/>
</dbReference>
<dbReference type="PATRIC" id="fig|1423813.3.peg.2246"/>
<dbReference type="PROSITE" id="PS01153">
    <property type="entry name" value="NOL1_NOP2_SUN"/>
    <property type="match status" value="1"/>
</dbReference>
<dbReference type="Proteomes" id="UP000051733">
    <property type="component" value="Unassembled WGS sequence"/>
</dbReference>
<dbReference type="GO" id="GO:0003723">
    <property type="term" value="F:RNA binding"/>
    <property type="evidence" value="ECO:0007669"/>
    <property type="project" value="UniProtKB-UniRule"/>
</dbReference>
<dbReference type="Pfam" id="PF01029">
    <property type="entry name" value="NusB"/>
    <property type="match status" value="1"/>
</dbReference>
<dbReference type="PANTHER" id="PTHR22807:SF53">
    <property type="entry name" value="RIBOSOMAL RNA SMALL SUBUNIT METHYLTRANSFERASE B-RELATED"/>
    <property type="match status" value="1"/>
</dbReference>
<dbReference type="InterPro" id="IPR054728">
    <property type="entry name" value="RsmB-like_ferredoxin"/>
</dbReference>
<feature type="binding site" evidence="14">
    <location>
        <position position="319"/>
    </location>
    <ligand>
        <name>S-adenosyl-L-methionine</name>
        <dbReference type="ChEBI" id="CHEBI:59789"/>
    </ligand>
</feature>
<organism evidence="16 17">
    <name type="scientific">Paucilactobacillus vaccinostercus DSM 20634</name>
    <dbReference type="NCBI Taxonomy" id="1423813"/>
    <lineage>
        <taxon>Bacteria</taxon>
        <taxon>Bacillati</taxon>
        <taxon>Bacillota</taxon>
        <taxon>Bacilli</taxon>
        <taxon>Lactobacillales</taxon>
        <taxon>Lactobacillaceae</taxon>
        <taxon>Paucilactobacillus</taxon>
    </lineage>
</organism>
<feature type="binding site" evidence="14">
    <location>
        <position position="291"/>
    </location>
    <ligand>
        <name>S-adenosyl-L-methionine</name>
        <dbReference type="ChEBI" id="CHEBI:59789"/>
    </ligand>
</feature>
<protein>
    <recommendedName>
        <fullName evidence="4">16S rRNA (cytosine(967)-C(5))-methyltransferase</fullName>
        <ecNumber evidence="4">2.1.1.176</ecNumber>
    </recommendedName>
    <alternativeName>
        <fullName evidence="11">16S rRNA m5C967 methyltransferase</fullName>
    </alternativeName>
    <alternativeName>
        <fullName evidence="12">rRNA (cytosine-C(5)-)-methyltransferase RsmB</fullName>
    </alternativeName>
</protein>
<dbReference type="AlphaFoldDB" id="A0A0R2A7H0"/>
<dbReference type="InterPro" id="IPR006027">
    <property type="entry name" value="NusB_RsmB_TIM44"/>
</dbReference>
<keyword evidence="17" id="KW-1185">Reference proteome</keyword>
<dbReference type="FunFam" id="3.30.70.1170:FF:000003">
    <property type="entry name" value="16S rRNA (Cytosine(967)-C(5))-methyltransferase RsmB"/>
    <property type="match status" value="1"/>
</dbReference>
<reference evidence="16 17" key="1">
    <citation type="journal article" date="2015" name="Genome Announc.">
        <title>Expanding the biotechnology potential of lactobacilli through comparative genomics of 213 strains and associated genera.</title>
        <authorList>
            <person name="Sun Z."/>
            <person name="Harris H.M."/>
            <person name="McCann A."/>
            <person name="Guo C."/>
            <person name="Argimon S."/>
            <person name="Zhang W."/>
            <person name="Yang X."/>
            <person name="Jeffery I.B."/>
            <person name="Cooney J.C."/>
            <person name="Kagawa T.F."/>
            <person name="Liu W."/>
            <person name="Song Y."/>
            <person name="Salvetti E."/>
            <person name="Wrobel A."/>
            <person name="Rasinkangas P."/>
            <person name="Parkhill J."/>
            <person name="Rea M.C."/>
            <person name="O'Sullivan O."/>
            <person name="Ritari J."/>
            <person name="Douillard F.P."/>
            <person name="Paul Ross R."/>
            <person name="Yang R."/>
            <person name="Briner A.E."/>
            <person name="Felis G.E."/>
            <person name="de Vos W.M."/>
            <person name="Barrangou R."/>
            <person name="Klaenhammer T.R."/>
            <person name="Caufield P.W."/>
            <person name="Cui Y."/>
            <person name="Zhang H."/>
            <person name="O'Toole P.W."/>
        </authorList>
    </citation>
    <scope>NUCLEOTIDE SEQUENCE [LARGE SCALE GENOMIC DNA]</scope>
    <source>
        <strain evidence="16 17">DSM 20634</strain>
    </source>
</reference>
<evidence type="ECO:0000256" key="8">
    <source>
        <dbReference type="ARBA" id="ARBA00022679"/>
    </source>
</evidence>
<evidence type="ECO:0000256" key="1">
    <source>
        <dbReference type="ARBA" id="ARBA00002724"/>
    </source>
</evidence>
<gene>
    <name evidence="16" type="ORF">FC26_GL002206</name>
</gene>
<keyword evidence="10 14" id="KW-0694">RNA-binding</keyword>
<dbReference type="InterPro" id="IPR023267">
    <property type="entry name" value="RCMT"/>
</dbReference>
<evidence type="ECO:0000256" key="11">
    <source>
        <dbReference type="ARBA" id="ARBA00030399"/>
    </source>
</evidence>
<dbReference type="SUPFAM" id="SSF53335">
    <property type="entry name" value="S-adenosyl-L-methionine-dependent methyltransferases"/>
    <property type="match status" value="1"/>
</dbReference>
<evidence type="ECO:0000259" key="15">
    <source>
        <dbReference type="PROSITE" id="PS51686"/>
    </source>
</evidence>
<comment type="function">
    <text evidence="1">Specifically methylates the cytosine at position 967 (m5C967) of 16S rRNA.</text>
</comment>
<dbReference type="InterPro" id="IPR029063">
    <property type="entry name" value="SAM-dependent_MTases_sf"/>
</dbReference>
<evidence type="ECO:0000256" key="2">
    <source>
        <dbReference type="ARBA" id="ARBA00004496"/>
    </source>
</evidence>
<evidence type="ECO:0000256" key="13">
    <source>
        <dbReference type="ARBA" id="ARBA00047283"/>
    </source>
</evidence>
<dbReference type="CDD" id="cd02440">
    <property type="entry name" value="AdoMet_MTases"/>
    <property type="match status" value="1"/>
</dbReference>
<dbReference type="RefSeq" id="WP_057777316.1">
    <property type="nucleotide sequence ID" value="NZ_AYYY01000005.1"/>
</dbReference>
<dbReference type="NCBIfam" id="NF011494">
    <property type="entry name" value="PRK14902.1"/>
    <property type="match status" value="1"/>
</dbReference>
<evidence type="ECO:0000313" key="17">
    <source>
        <dbReference type="Proteomes" id="UP000051733"/>
    </source>
</evidence>
<evidence type="ECO:0000256" key="6">
    <source>
        <dbReference type="ARBA" id="ARBA00022552"/>
    </source>
</evidence>
<evidence type="ECO:0000256" key="10">
    <source>
        <dbReference type="ARBA" id="ARBA00022884"/>
    </source>
</evidence>
<feature type="domain" description="SAM-dependent MTase RsmB/NOP-type" evidence="15">
    <location>
        <begin position="175"/>
        <end position="452"/>
    </location>
</feature>
<dbReference type="GO" id="GO:0005737">
    <property type="term" value="C:cytoplasm"/>
    <property type="evidence" value="ECO:0007669"/>
    <property type="project" value="UniProtKB-SubCell"/>
</dbReference>
<evidence type="ECO:0000256" key="5">
    <source>
        <dbReference type="ARBA" id="ARBA00022490"/>
    </source>
</evidence>
<evidence type="ECO:0000313" key="16">
    <source>
        <dbReference type="EMBL" id="KRM62629.1"/>
    </source>
</evidence>
<dbReference type="PROSITE" id="PS51686">
    <property type="entry name" value="SAM_MT_RSMB_NOP"/>
    <property type="match status" value="1"/>
</dbReference>
<dbReference type="Pfam" id="PF22458">
    <property type="entry name" value="RsmF-B_ferredox"/>
    <property type="match status" value="1"/>
</dbReference>
<feature type="binding site" evidence="14">
    <location>
        <position position="338"/>
    </location>
    <ligand>
        <name>S-adenosyl-L-methionine</name>
        <dbReference type="ChEBI" id="CHEBI:59789"/>
    </ligand>
</feature>
<dbReference type="InterPro" id="IPR049560">
    <property type="entry name" value="MeTrfase_RsmB-F_NOP2_cat"/>
</dbReference>
<dbReference type="EMBL" id="AYYY01000005">
    <property type="protein sequence ID" value="KRM62629.1"/>
    <property type="molecule type" value="Genomic_DNA"/>
</dbReference>
<dbReference type="InterPro" id="IPR035926">
    <property type="entry name" value="NusB-like_sf"/>
</dbReference>
<dbReference type="OrthoDB" id="9810297at2"/>
<dbReference type="Gene3D" id="3.30.70.1170">
    <property type="entry name" value="Sun protein, domain 3"/>
    <property type="match status" value="1"/>
</dbReference>
<dbReference type="Gene3D" id="3.40.50.150">
    <property type="entry name" value="Vaccinia Virus protein VP39"/>
    <property type="match status" value="1"/>
</dbReference>
<dbReference type="STRING" id="1423813.FC26_GL002206"/>
<dbReference type="Gene3D" id="1.10.940.10">
    <property type="entry name" value="NusB-like"/>
    <property type="match status" value="1"/>
</dbReference>
<dbReference type="PANTHER" id="PTHR22807">
    <property type="entry name" value="NOP2 YEAST -RELATED NOL1/NOP2/FMU SUN DOMAIN-CONTAINING"/>
    <property type="match status" value="1"/>
</dbReference>
<sequence>MNNQNEEVKQSVRYLALTTLDKIIQSNAYSNIQLNQALQQTILSAADKRLLTNIVYGVIQHRLTLEYWLNPFIKGKKLDSWVKTLLIMSLYQYRYLDRVPNWAVTDEAIKIAKVIGHAGIRKLVTAVLHTALRNNEIDFAKIEDPIKRMSIEYSVPQWLIDELNRQYGLEATRAVLTSINNAPHQSIRINRKLTTVAQVKELLTDQQFDVRQSPVLPDSLIVSGPISVADTDLFQQGLITIQDESATLAVDSMALVPSSQVLDACAAPGGKTVQIAQDLDAHASGKVTALDIHPHKIKLINQVAQRMSVSDVVEAVKLDARKVDEKYADEAFDRILVDAPCSGFGLIRRKPEIRYDKSLADSLNLQKIQLSILNAVAPKVKKGGIITYSTCTILQQENDQVVTQFIQSHPDFSIIPTETTNQLPSHSQQATLTILPSDFNSDGFFVATIKKSDK</sequence>
<accession>A0A0R2A7H0</accession>
<comment type="catalytic activity">
    <reaction evidence="13">
        <text>cytidine(967) in 16S rRNA + S-adenosyl-L-methionine = 5-methylcytidine(967) in 16S rRNA + S-adenosyl-L-homocysteine + H(+)</text>
        <dbReference type="Rhea" id="RHEA:42748"/>
        <dbReference type="Rhea" id="RHEA-COMP:10219"/>
        <dbReference type="Rhea" id="RHEA-COMP:10220"/>
        <dbReference type="ChEBI" id="CHEBI:15378"/>
        <dbReference type="ChEBI" id="CHEBI:57856"/>
        <dbReference type="ChEBI" id="CHEBI:59789"/>
        <dbReference type="ChEBI" id="CHEBI:74483"/>
        <dbReference type="ChEBI" id="CHEBI:82748"/>
        <dbReference type="EC" id="2.1.1.176"/>
    </reaction>
</comment>
<name>A0A0R2A7H0_9LACO</name>